<name>A0A1Q8Q3J2_9BACI</name>
<sequence>MGIQRLQPDSGGTDFLKSTFSSEITTTSHYSNPIVNITGKGILIGIRITATGNDFSIQVDNGLIFNVPGVTPSIPINLFLPFKESLTVYAASNAPGTTAVDKILF</sequence>
<dbReference type="AlphaFoldDB" id="A0A1Q8Q3J2"/>
<keyword evidence="2" id="KW-1185">Reference proteome</keyword>
<organism evidence="1 2">
    <name type="scientific">Domibacillus antri</name>
    <dbReference type="NCBI Taxonomy" id="1714264"/>
    <lineage>
        <taxon>Bacteria</taxon>
        <taxon>Bacillati</taxon>
        <taxon>Bacillota</taxon>
        <taxon>Bacilli</taxon>
        <taxon>Bacillales</taxon>
        <taxon>Bacillaceae</taxon>
        <taxon>Domibacillus</taxon>
    </lineage>
</organism>
<gene>
    <name evidence="1" type="ORF">BTO30_12530</name>
</gene>
<dbReference type="Proteomes" id="UP000185568">
    <property type="component" value="Unassembled WGS sequence"/>
</dbReference>
<dbReference type="RefSeq" id="WP_075399079.1">
    <property type="nucleotide sequence ID" value="NZ_MSDU01000029.1"/>
</dbReference>
<dbReference type="EMBL" id="MSDU01000029">
    <property type="protein sequence ID" value="OLN21841.1"/>
    <property type="molecule type" value="Genomic_DNA"/>
</dbReference>
<comment type="caution">
    <text evidence="1">The sequence shown here is derived from an EMBL/GenBank/DDBJ whole genome shotgun (WGS) entry which is preliminary data.</text>
</comment>
<accession>A0A1Q8Q3J2</accession>
<proteinExistence type="predicted"/>
<reference evidence="1 2" key="1">
    <citation type="submission" date="2016-12" db="EMBL/GenBank/DDBJ databases">
        <title>Domibacillus antri genome sequencing.</title>
        <authorList>
            <person name="Verma A."/>
            <person name="Krishnamurthi S."/>
        </authorList>
    </citation>
    <scope>NUCLEOTIDE SEQUENCE [LARGE SCALE GENOMIC DNA]</scope>
    <source>
        <strain evidence="1 2">XD80</strain>
    </source>
</reference>
<evidence type="ECO:0000313" key="2">
    <source>
        <dbReference type="Proteomes" id="UP000185568"/>
    </source>
</evidence>
<evidence type="ECO:0000313" key="1">
    <source>
        <dbReference type="EMBL" id="OLN21841.1"/>
    </source>
</evidence>
<dbReference type="STRING" id="1714264.BTO30_12530"/>
<protein>
    <submittedName>
        <fullName evidence="1">Uncharacterized protein</fullName>
    </submittedName>
</protein>